<proteinExistence type="predicted"/>
<protein>
    <recommendedName>
        <fullName evidence="3">DNA-binding protein</fullName>
    </recommendedName>
</protein>
<organism evidence="1 2">
    <name type="scientific">Weissella oryzae (strain DSM 25784 / JCM 18191 / LMG 30913 / SG25)</name>
    <dbReference type="NCBI Taxonomy" id="1329250"/>
    <lineage>
        <taxon>Bacteria</taxon>
        <taxon>Bacillati</taxon>
        <taxon>Bacillota</taxon>
        <taxon>Bacilli</taxon>
        <taxon>Lactobacillales</taxon>
        <taxon>Lactobacillaceae</taxon>
        <taxon>Weissella</taxon>
    </lineage>
</organism>
<dbReference type="AlphaFoldDB" id="A0A069D3V2"/>
<name>A0A069D3V2_WEIOS</name>
<evidence type="ECO:0008006" key="3">
    <source>
        <dbReference type="Google" id="ProtNLM"/>
    </source>
</evidence>
<keyword evidence="2" id="KW-1185">Reference proteome</keyword>
<gene>
    <name evidence="1" type="ORF">WOSG25_380020</name>
</gene>
<sequence length="81" mass="9310">MSVLSQIVSAIKELTESVNKMNSKSPWLNQKQAYERIGISQNSFKSLVENGVIPKHTLDKYGMAITRYHSDEIDNWLLKQK</sequence>
<reference evidence="2" key="1">
    <citation type="journal article" date="2014" name="Genome Announc.">
        <title>Draft genome sequence of Weissella oryzae SG25T, isolated from fermented rice grains.</title>
        <authorList>
            <person name="Tanizawa Y."/>
            <person name="Fujisawa T."/>
            <person name="Mochizuki T."/>
            <person name="Kaminuma E."/>
            <person name="Suzuki Y."/>
            <person name="Nakamura Y."/>
            <person name="Tohno M."/>
        </authorList>
    </citation>
    <scope>NUCLEOTIDE SEQUENCE [LARGE SCALE GENOMIC DNA]</scope>
    <source>
        <strain evidence="2">DSM 25784 / JCM 18191 / LMG 30913 / SG25</strain>
    </source>
</reference>
<dbReference type="STRING" id="1329250.WOSG25_380020"/>
<dbReference type="OrthoDB" id="2147162at2"/>
<evidence type="ECO:0000313" key="1">
    <source>
        <dbReference type="EMBL" id="GAK32101.1"/>
    </source>
</evidence>
<accession>A0A069D3V2</accession>
<evidence type="ECO:0000313" key="2">
    <source>
        <dbReference type="Proteomes" id="UP000030643"/>
    </source>
</evidence>
<dbReference type="Proteomes" id="UP000030643">
    <property type="component" value="Unassembled WGS sequence"/>
</dbReference>
<dbReference type="EMBL" id="DF820521">
    <property type="protein sequence ID" value="GAK32101.1"/>
    <property type="molecule type" value="Genomic_DNA"/>
</dbReference>
<dbReference type="RefSeq" id="WP_027699949.1">
    <property type="nucleotide sequence ID" value="NZ_DF820521.1"/>
</dbReference>